<dbReference type="Proteomes" id="UP000805193">
    <property type="component" value="Unassembled WGS sequence"/>
</dbReference>
<evidence type="ECO:0000313" key="2">
    <source>
        <dbReference type="Proteomes" id="UP000805193"/>
    </source>
</evidence>
<dbReference type="EMBL" id="JABSTQ010009249">
    <property type="protein sequence ID" value="KAG0431179.1"/>
    <property type="molecule type" value="Genomic_DNA"/>
</dbReference>
<keyword evidence="2" id="KW-1185">Reference proteome</keyword>
<evidence type="ECO:0000313" key="1">
    <source>
        <dbReference type="EMBL" id="KAG0431179.1"/>
    </source>
</evidence>
<organism evidence="1 2">
    <name type="scientific">Ixodes persulcatus</name>
    <name type="common">Taiga tick</name>
    <dbReference type="NCBI Taxonomy" id="34615"/>
    <lineage>
        <taxon>Eukaryota</taxon>
        <taxon>Metazoa</taxon>
        <taxon>Ecdysozoa</taxon>
        <taxon>Arthropoda</taxon>
        <taxon>Chelicerata</taxon>
        <taxon>Arachnida</taxon>
        <taxon>Acari</taxon>
        <taxon>Parasitiformes</taxon>
        <taxon>Ixodida</taxon>
        <taxon>Ixodoidea</taxon>
        <taxon>Ixodidae</taxon>
        <taxon>Ixodinae</taxon>
        <taxon>Ixodes</taxon>
    </lineage>
</organism>
<name>A0AC60QB74_IXOPE</name>
<protein>
    <submittedName>
        <fullName evidence="1">Uncharacterized protein</fullName>
    </submittedName>
</protein>
<gene>
    <name evidence="1" type="ORF">HPB47_022023</name>
</gene>
<sequence length="239" mass="28322">MFSHLKPGGHWHPEHCYPRHKVALIIPYRNRTQHLRIFLHHMHQFLRRQELDYRIYIIEQVAHTSFNRGKLLNVGYEMAKRLHGHSCFVLHDVDLLPENDLNLYTCDQFPKHMSSCIDKMKYRLPYETIFGGVSAMLAEHFKHINGFSNIFWGWGGEDDDVSTRIRFSGLPIIHANCSVARYTSLNHKQEQPNAKRFKLIRRTMFRIKKDGLNTLSYRVVDLVSTRLYTHVIVDLLQRK</sequence>
<accession>A0AC60QB74</accession>
<comment type="caution">
    <text evidence="1">The sequence shown here is derived from an EMBL/GenBank/DDBJ whole genome shotgun (WGS) entry which is preliminary data.</text>
</comment>
<reference evidence="1 2" key="1">
    <citation type="journal article" date="2020" name="Cell">
        <title>Large-Scale Comparative Analyses of Tick Genomes Elucidate Their Genetic Diversity and Vector Capacities.</title>
        <authorList>
            <consortium name="Tick Genome and Microbiome Consortium (TIGMIC)"/>
            <person name="Jia N."/>
            <person name="Wang J."/>
            <person name="Shi W."/>
            <person name="Du L."/>
            <person name="Sun Y."/>
            <person name="Zhan W."/>
            <person name="Jiang J.F."/>
            <person name="Wang Q."/>
            <person name="Zhang B."/>
            <person name="Ji P."/>
            <person name="Bell-Sakyi L."/>
            <person name="Cui X.M."/>
            <person name="Yuan T.T."/>
            <person name="Jiang B.G."/>
            <person name="Yang W.F."/>
            <person name="Lam T.T."/>
            <person name="Chang Q.C."/>
            <person name="Ding S.J."/>
            <person name="Wang X.J."/>
            <person name="Zhu J.G."/>
            <person name="Ruan X.D."/>
            <person name="Zhao L."/>
            <person name="Wei J.T."/>
            <person name="Ye R.Z."/>
            <person name="Que T.C."/>
            <person name="Du C.H."/>
            <person name="Zhou Y.H."/>
            <person name="Cheng J.X."/>
            <person name="Dai P.F."/>
            <person name="Guo W.B."/>
            <person name="Han X.H."/>
            <person name="Huang E.J."/>
            <person name="Li L.F."/>
            <person name="Wei W."/>
            <person name="Gao Y.C."/>
            <person name="Liu J.Z."/>
            <person name="Shao H.Z."/>
            <person name="Wang X."/>
            <person name="Wang C.C."/>
            <person name="Yang T.C."/>
            <person name="Huo Q.B."/>
            <person name="Li W."/>
            <person name="Chen H.Y."/>
            <person name="Chen S.E."/>
            <person name="Zhou L.G."/>
            <person name="Ni X.B."/>
            <person name="Tian J.H."/>
            <person name="Sheng Y."/>
            <person name="Liu T."/>
            <person name="Pan Y.S."/>
            <person name="Xia L.Y."/>
            <person name="Li J."/>
            <person name="Zhao F."/>
            <person name="Cao W.C."/>
        </authorList>
    </citation>
    <scope>NUCLEOTIDE SEQUENCE [LARGE SCALE GENOMIC DNA]</scope>
    <source>
        <strain evidence="1">Iper-2018</strain>
    </source>
</reference>
<proteinExistence type="predicted"/>